<evidence type="ECO:0000256" key="7">
    <source>
        <dbReference type="ARBA" id="ARBA00022857"/>
    </source>
</evidence>
<comment type="catalytic activity">
    <reaction evidence="10 11">
        <text>(R)-pantoate + NADP(+) = 2-dehydropantoate + NADPH + H(+)</text>
        <dbReference type="Rhea" id="RHEA:16233"/>
        <dbReference type="ChEBI" id="CHEBI:11561"/>
        <dbReference type="ChEBI" id="CHEBI:15378"/>
        <dbReference type="ChEBI" id="CHEBI:15980"/>
        <dbReference type="ChEBI" id="CHEBI:57783"/>
        <dbReference type="ChEBI" id="CHEBI:58349"/>
        <dbReference type="EC" id="1.1.1.169"/>
    </reaction>
</comment>
<dbReference type="NCBIfam" id="TIGR00745">
    <property type="entry name" value="apbA_panE"/>
    <property type="match status" value="1"/>
</dbReference>
<evidence type="ECO:0000256" key="4">
    <source>
        <dbReference type="ARBA" id="ARBA00013014"/>
    </source>
</evidence>
<dbReference type="InterPro" id="IPR013328">
    <property type="entry name" value="6PGD_dom2"/>
</dbReference>
<dbReference type="InterPro" id="IPR008927">
    <property type="entry name" value="6-PGluconate_DH-like_C_sf"/>
</dbReference>
<comment type="similarity">
    <text evidence="3 11">Belongs to the ketopantoate reductase family.</text>
</comment>
<dbReference type="Proteomes" id="UP000616608">
    <property type="component" value="Unassembled WGS sequence"/>
</dbReference>
<dbReference type="EMBL" id="BMJT01000004">
    <property type="protein sequence ID" value="GGG20950.1"/>
    <property type="molecule type" value="Genomic_DNA"/>
</dbReference>
<comment type="caution">
    <text evidence="14">The sequence shown here is derived from an EMBL/GenBank/DDBJ whole genome shotgun (WGS) entry which is preliminary data.</text>
</comment>
<protein>
    <recommendedName>
        <fullName evidence="5 11">2-dehydropantoate 2-reductase</fullName>
        <ecNumber evidence="4 11">1.1.1.169</ecNumber>
    </recommendedName>
    <alternativeName>
        <fullName evidence="9 11">Ketopantoate reductase</fullName>
    </alternativeName>
</protein>
<dbReference type="InterPro" id="IPR013752">
    <property type="entry name" value="KPA_reductase"/>
</dbReference>
<evidence type="ECO:0000259" key="12">
    <source>
        <dbReference type="Pfam" id="PF02558"/>
    </source>
</evidence>
<evidence type="ECO:0000256" key="3">
    <source>
        <dbReference type="ARBA" id="ARBA00007870"/>
    </source>
</evidence>
<feature type="domain" description="Ketopantoate reductase N-terminal" evidence="12">
    <location>
        <begin position="3"/>
        <end position="137"/>
    </location>
</feature>
<keyword evidence="15" id="KW-1185">Reference proteome</keyword>
<dbReference type="RefSeq" id="WP_188614342.1">
    <property type="nucleotide sequence ID" value="NZ_BMJT01000004.1"/>
</dbReference>
<dbReference type="GO" id="GO:0050661">
    <property type="term" value="F:NADP binding"/>
    <property type="evidence" value="ECO:0007669"/>
    <property type="project" value="TreeGrafter"/>
</dbReference>
<keyword evidence="7 11" id="KW-0521">NADP</keyword>
<evidence type="ECO:0000313" key="14">
    <source>
        <dbReference type="EMBL" id="GGG20950.1"/>
    </source>
</evidence>
<keyword evidence="6 11" id="KW-0566">Pantothenate biosynthesis</keyword>
<evidence type="ECO:0000256" key="5">
    <source>
        <dbReference type="ARBA" id="ARBA00019465"/>
    </source>
</evidence>
<evidence type="ECO:0000256" key="10">
    <source>
        <dbReference type="ARBA" id="ARBA00048793"/>
    </source>
</evidence>
<organism evidence="14 15">
    <name type="scientific">Lysinibacillus alkalisoli</name>
    <dbReference type="NCBI Taxonomy" id="1911548"/>
    <lineage>
        <taxon>Bacteria</taxon>
        <taxon>Bacillati</taxon>
        <taxon>Bacillota</taxon>
        <taxon>Bacilli</taxon>
        <taxon>Bacillales</taxon>
        <taxon>Bacillaceae</taxon>
        <taxon>Lysinibacillus</taxon>
    </lineage>
</organism>
<accession>A0A917LGD1</accession>
<proteinExistence type="inferred from homology"/>
<evidence type="ECO:0000256" key="8">
    <source>
        <dbReference type="ARBA" id="ARBA00023002"/>
    </source>
</evidence>
<dbReference type="InterPro" id="IPR013332">
    <property type="entry name" value="KPR_N"/>
</dbReference>
<dbReference type="Pfam" id="PF08546">
    <property type="entry name" value="ApbA_C"/>
    <property type="match status" value="1"/>
</dbReference>
<evidence type="ECO:0000256" key="1">
    <source>
        <dbReference type="ARBA" id="ARBA00002919"/>
    </source>
</evidence>
<dbReference type="GO" id="GO:0008677">
    <property type="term" value="F:2-dehydropantoate 2-reductase activity"/>
    <property type="evidence" value="ECO:0007669"/>
    <property type="project" value="UniProtKB-EC"/>
</dbReference>
<name>A0A917LGD1_9BACI</name>
<dbReference type="PANTHER" id="PTHR43765">
    <property type="entry name" value="2-DEHYDROPANTOATE 2-REDUCTASE-RELATED"/>
    <property type="match status" value="1"/>
</dbReference>
<evidence type="ECO:0000256" key="6">
    <source>
        <dbReference type="ARBA" id="ARBA00022655"/>
    </source>
</evidence>
<evidence type="ECO:0000259" key="13">
    <source>
        <dbReference type="Pfam" id="PF08546"/>
    </source>
</evidence>
<dbReference type="Gene3D" id="1.10.1040.10">
    <property type="entry name" value="N-(1-d-carboxylethyl)-l-norvaline Dehydrogenase, domain 2"/>
    <property type="match status" value="1"/>
</dbReference>
<sequence>MKIAIIGAGAIGKRLATILVQHHDLTMVVRREQQKQAIVTHGIKLENGPTFTIPATTTLPSASVYIVTVKSYALPDILPMLQQITNDASILFLQNGLAHLPLLKQLPNTYAGTVTMGAQSINDFTVAARGSGLLRIAAPVQHKLMHLNSLALPVESVSDTTALLWQKAIINTVINPLTAIMRISNGELLTNASAYATMQAIYKELQQGIPQYCPLAPFNMIEQVCQQTAYNTSSMLSDFLAERKSEINEIVGEVLALGNAEKMPKLSVIYQLLRAIEERYI</sequence>
<dbReference type="InterPro" id="IPR036291">
    <property type="entry name" value="NAD(P)-bd_dom_sf"/>
</dbReference>
<evidence type="ECO:0000256" key="11">
    <source>
        <dbReference type="RuleBase" id="RU362068"/>
    </source>
</evidence>
<dbReference type="SUPFAM" id="SSF48179">
    <property type="entry name" value="6-phosphogluconate dehydrogenase C-terminal domain-like"/>
    <property type="match status" value="1"/>
</dbReference>
<dbReference type="GO" id="GO:0005737">
    <property type="term" value="C:cytoplasm"/>
    <property type="evidence" value="ECO:0007669"/>
    <property type="project" value="TreeGrafter"/>
</dbReference>
<comment type="function">
    <text evidence="1 11">Catalyzes the NADPH-dependent reduction of ketopantoate into pantoic acid.</text>
</comment>
<comment type="pathway">
    <text evidence="2 11">Cofactor biosynthesis; (R)-pantothenate biosynthesis; (R)-pantoate from 3-methyl-2-oxobutanoate: step 2/2.</text>
</comment>
<dbReference type="SUPFAM" id="SSF51735">
    <property type="entry name" value="NAD(P)-binding Rossmann-fold domains"/>
    <property type="match status" value="1"/>
</dbReference>
<dbReference type="InterPro" id="IPR003710">
    <property type="entry name" value="ApbA"/>
</dbReference>
<keyword evidence="8 11" id="KW-0560">Oxidoreductase</keyword>
<gene>
    <name evidence="14" type="ORF">GCM10007425_14250</name>
</gene>
<reference evidence="14" key="2">
    <citation type="submission" date="2020-09" db="EMBL/GenBank/DDBJ databases">
        <authorList>
            <person name="Sun Q."/>
            <person name="Zhou Y."/>
        </authorList>
    </citation>
    <scope>NUCLEOTIDE SEQUENCE</scope>
    <source>
        <strain evidence="14">CGMCC 1.15760</strain>
    </source>
</reference>
<dbReference type="PANTHER" id="PTHR43765:SF2">
    <property type="entry name" value="2-DEHYDROPANTOATE 2-REDUCTASE"/>
    <property type="match status" value="1"/>
</dbReference>
<dbReference type="Pfam" id="PF02558">
    <property type="entry name" value="ApbA"/>
    <property type="match status" value="1"/>
</dbReference>
<feature type="domain" description="Ketopantoate reductase C-terminal" evidence="13">
    <location>
        <begin position="162"/>
        <end position="277"/>
    </location>
</feature>
<reference evidence="14" key="1">
    <citation type="journal article" date="2014" name="Int. J. Syst. Evol. Microbiol.">
        <title>Complete genome sequence of Corynebacterium casei LMG S-19264T (=DSM 44701T), isolated from a smear-ripened cheese.</title>
        <authorList>
            <consortium name="US DOE Joint Genome Institute (JGI-PGF)"/>
            <person name="Walter F."/>
            <person name="Albersmeier A."/>
            <person name="Kalinowski J."/>
            <person name="Ruckert C."/>
        </authorList>
    </citation>
    <scope>NUCLEOTIDE SEQUENCE</scope>
    <source>
        <strain evidence="14">CGMCC 1.15760</strain>
    </source>
</reference>
<evidence type="ECO:0000313" key="15">
    <source>
        <dbReference type="Proteomes" id="UP000616608"/>
    </source>
</evidence>
<dbReference type="AlphaFoldDB" id="A0A917LGD1"/>
<evidence type="ECO:0000256" key="9">
    <source>
        <dbReference type="ARBA" id="ARBA00032024"/>
    </source>
</evidence>
<dbReference type="Gene3D" id="3.40.50.720">
    <property type="entry name" value="NAD(P)-binding Rossmann-like Domain"/>
    <property type="match status" value="1"/>
</dbReference>
<dbReference type="InterPro" id="IPR050838">
    <property type="entry name" value="Ketopantoate_reductase"/>
</dbReference>
<dbReference type="EC" id="1.1.1.169" evidence="4 11"/>
<evidence type="ECO:0000256" key="2">
    <source>
        <dbReference type="ARBA" id="ARBA00004994"/>
    </source>
</evidence>
<dbReference type="GO" id="GO:0015940">
    <property type="term" value="P:pantothenate biosynthetic process"/>
    <property type="evidence" value="ECO:0007669"/>
    <property type="project" value="UniProtKB-KW"/>
</dbReference>